<reference evidence="1 2" key="1">
    <citation type="submission" date="2015-08" db="EMBL/GenBank/DDBJ databases">
        <title>The genome of the Asian arowana (Scleropages formosus).</title>
        <authorList>
            <person name="Tan M.H."/>
            <person name="Gan H.M."/>
            <person name="Croft L.J."/>
            <person name="Austin C.M."/>
        </authorList>
    </citation>
    <scope>NUCLEOTIDE SEQUENCE [LARGE SCALE GENOMIC DNA]</scope>
    <source>
        <strain evidence="1">Aro1</strain>
    </source>
</reference>
<dbReference type="STRING" id="113540.ENSSFOP00015042134"/>
<feature type="non-terminal residue" evidence="1">
    <location>
        <position position="1"/>
    </location>
</feature>
<evidence type="ECO:0000313" key="1">
    <source>
        <dbReference type="EMBL" id="KPP58329.1"/>
    </source>
</evidence>
<comment type="caution">
    <text evidence="1">The sequence shown here is derived from an EMBL/GenBank/DDBJ whole genome shotgun (WGS) entry which is preliminary data.</text>
</comment>
<accession>A0A0N8JVJ7</accession>
<dbReference type="AlphaFoldDB" id="A0A0N8JVJ7"/>
<feature type="non-terminal residue" evidence="1">
    <location>
        <position position="84"/>
    </location>
</feature>
<evidence type="ECO:0000313" key="2">
    <source>
        <dbReference type="Proteomes" id="UP000034805"/>
    </source>
</evidence>
<sequence length="84" mass="9555">ESCLYPCYAYYGAFQCANAEENKKRYVYTDLFPKFCPVCEEEPEDPMMEVIGLQRADGSWDLQKSLASILGKREEDMAKASPGK</sequence>
<name>A0A0N8JVJ7_SCLFO</name>
<proteinExistence type="predicted"/>
<dbReference type="Proteomes" id="UP000034805">
    <property type="component" value="Unassembled WGS sequence"/>
</dbReference>
<dbReference type="EMBL" id="JARO02014181">
    <property type="protein sequence ID" value="KPP58329.1"/>
    <property type="molecule type" value="Genomic_DNA"/>
</dbReference>
<protein>
    <submittedName>
        <fullName evidence="1">Uncharacterized protein</fullName>
    </submittedName>
</protein>
<organism evidence="1 2">
    <name type="scientific">Scleropages formosus</name>
    <name type="common">Asian bonytongue</name>
    <name type="synonym">Osteoglossum formosum</name>
    <dbReference type="NCBI Taxonomy" id="113540"/>
    <lineage>
        <taxon>Eukaryota</taxon>
        <taxon>Metazoa</taxon>
        <taxon>Chordata</taxon>
        <taxon>Craniata</taxon>
        <taxon>Vertebrata</taxon>
        <taxon>Euteleostomi</taxon>
        <taxon>Actinopterygii</taxon>
        <taxon>Neopterygii</taxon>
        <taxon>Teleostei</taxon>
        <taxon>Osteoglossocephala</taxon>
        <taxon>Osteoglossomorpha</taxon>
        <taxon>Osteoglossiformes</taxon>
        <taxon>Osteoglossidae</taxon>
        <taxon>Scleropages</taxon>
    </lineage>
</organism>
<gene>
    <name evidence="1" type="ORF">Z043_123857</name>
</gene>